<keyword evidence="3" id="KW-1185">Reference proteome</keyword>
<name>E1WX73_HALMS</name>
<organism evidence="2 3">
    <name type="scientific">Halobacteriovorax marinus (strain ATCC BAA-682 / DSM 15412 / SJ)</name>
    <name type="common">Bacteriovorax marinus</name>
    <dbReference type="NCBI Taxonomy" id="862908"/>
    <lineage>
        <taxon>Bacteria</taxon>
        <taxon>Pseudomonadati</taxon>
        <taxon>Bdellovibrionota</taxon>
        <taxon>Bacteriovoracia</taxon>
        <taxon>Bacteriovoracales</taxon>
        <taxon>Halobacteriovoraceae</taxon>
        <taxon>Halobacteriovorax</taxon>
    </lineage>
</organism>
<feature type="transmembrane region" description="Helical" evidence="1">
    <location>
        <begin position="44"/>
        <end position="62"/>
    </location>
</feature>
<feature type="transmembrane region" description="Helical" evidence="1">
    <location>
        <begin position="12"/>
        <end position="32"/>
    </location>
</feature>
<accession>E1WX73</accession>
<dbReference type="AlphaFoldDB" id="E1WX73"/>
<dbReference type="STRING" id="862908.BMS_0883"/>
<protein>
    <submittedName>
        <fullName evidence="2">Membrane protein</fullName>
    </submittedName>
</protein>
<keyword evidence="1" id="KW-1133">Transmembrane helix</keyword>
<dbReference type="RefSeq" id="WP_014243559.1">
    <property type="nucleotide sequence ID" value="NC_016620.1"/>
</dbReference>
<keyword evidence="1" id="KW-0472">Membrane</keyword>
<keyword evidence="1" id="KW-0812">Transmembrane</keyword>
<sequence>MQLIEKGRTLKIKTSIITLLFCGVIFITGLYQVYRFIDGQNYDLLGLFLCLSLPILVLGFIYPREILITKDSHLTIKRLFLFRSDKHQYELTQIDGVMLSRGKGDGAASNYGVIVMKGNAVIKSFGLFSKLSKTKDRETVFNFFSDILLR</sequence>
<gene>
    <name evidence="2" type="ordered locus">BMS_0883</name>
</gene>
<dbReference type="KEGG" id="bmx:BMS_0883"/>
<evidence type="ECO:0000313" key="3">
    <source>
        <dbReference type="Proteomes" id="UP000008963"/>
    </source>
</evidence>
<dbReference type="Proteomes" id="UP000008963">
    <property type="component" value="Chromosome"/>
</dbReference>
<proteinExistence type="predicted"/>
<evidence type="ECO:0000256" key="1">
    <source>
        <dbReference type="SAM" id="Phobius"/>
    </source>
</evidence>
<dbReference type="HOGENOM" id="CLU_1738003_0_0_7"/>
<reference evidence="3" key="1">
    <citation type="journal article" date="2013" name="ISME J.">
        <title>A small predatory core genome in the divergent marine Bacteriovorax marinus SJ and the terrestrial Bdellovibrio bacteriovorus.</title>
        <authorList>
            <person name="Crossman L.C."/>
            <person name="Chen H."/>
            <person name="Cerdeno-Tarraga A.M."/>
            <person name="Brooks K."/>
            <person name="Quail M.A."/>
            <person name="Pineiro S.A."/>
            <person name="Hobley L."/>
            <person name="Sockett R.E."/>
            <person name="Bentley S.D."/>
            <person name="Parkhill J."/>
            <person name="Williams H.N."/>
            <person name="Stine O.C."/>
        </authorList>
    </citation>
    <scope>NUCLEOTIDE SEQUENCE [LARGE SCALE GENOMIC DNA]</scope>
    <source>
        <strain evidence="3">ATCC BAA-682 / DSM 15412 / SJ</strain>
    </source>
</reference>
<dbReference type="EMBL" id="FQ312005">
    <property type="protein sequence ID" value="CBW25774.1"/>
    <property type="molecule type" value="Genomic_DNA"/>
</dbReference>
<dbReference type="PATRIC" id="fig|862908.3.peg.841"/>
<evidence type="ECO:0000313" key="2">
    <source>
        <dbReference type="EMBL" id="CBW25774.1"/>
    </source>
</evidence>